<dbReference type="PANTHER" id="PTHR23253:SF23">
    <property type="entry name" value="EUKARYOTIC TRANSLATION INITIATION FACTOR 4 GAMMA 3"/>
    <property type="match status" value="1"/>
</dbReference>
<dbReference type="GO" id="GO:0016281">
    <property type="term" value="C:eukaryotic translation initiation factor 4F complex"/>
    <property type="evidence" value="ECO:0007669"/>
    <property type="project" value="TreeGrafter"/>
</dbReference>
<feature type="domain" description="MIF4G" evidence="1">
    <location>
        <begin position="7"/>
        <end position="191"/>
    </location>
</feature>
<accession>A0AAD5AAE7</accession>
<keyword evidence="3" id="KW-1185">Reference proteome</keyword>
<feature type="non-terminal residue" evidence="2">
    <location>
        <position position="191"/>
    </location>
</feature>
<proteinExistence type="predicted"/>
<keyword evidence="2" id="KW-0648">Protein biosynthesis</keyword>
<dbReference type="Pfam" id="PF02854">
    <property type="entry name" value="MIF4G"/>
    <property type="match status" value="1"/>
</dbReference>
<sequence length="191" mass="22539">VLVQKLFRTVRSILNKLTPEMFIQLLKQMKELTIDTEERLTGVVDIVFEKAIDEPNFSVLYGNMCRCLAKVNKTSHLLIYASECKRLQEELEEEKSKACRRSIGNIKLIAELFKLQLLTERIIHGCVIKLITDLDEESLEWLCILFTTIGKELEKFKTQMDMYFKQLEIIMREMKTSKRVQFMLQDIIELR</sequence>
<keyword evidence="2" id="KW-0396">Initiation factor</keyword>
<dbReference type="Gene3D" id="1.25.40.180">
    <property type="match status" value="2"/>
</dbReference>
<dbReference type="GO" id="GO:0003729">
    <property type="term" value="F:mRNA binding"/>
    <property type="evidence" value="ECO:0007669"/>
    <property type="project" value="TreeGrafter"/>
</dbReference>
<dbReference type="SMART" id="SM00543">
    <property type="entry name" value="MIF4G"/>
    <property type="match status" value="1"/>
</dbReference>
<dbReference type="Proteomes" id="UP001205998">
    <property type="component" value="Unassembled WGS sequence"/>
</dbReference>
<protein>
    <submittedName>
        <fullName evidence="2">Eukaryotic translation initiation factor 4 gamma 3 isoform X1</fullName>
    </submittedName>
</protein>
<feature type="non-terminal residue" evidence="2">
    <location>
        <position position="1"/>
    </location>
</feature>
<comment type="caution">
    <text evidence="2">The sequence shown here is derived from an EMBL/GenBank/DDBJ whole genome shotgun (WGS) entry which is preliminary data.</text>
</comment>
<dbReference type="InterPro" id="IPR016024">
    <property type="entry name" value="ARM-type_fold"/>
</dbReference>
<dbReference type="EMBL" id="MU564352">
    <property type="protein sequence ID" value="KAI5612290.1"/>
    <property type="molecule type" value="Genomic_DNA"/>
</dbReference>
<evidence type="ECO:0000313" key="3">
    <source>
        <dbReference type="Proteomes" id="UP001205998"/>
    </source>
</evidence>
<evidence type="ECO:0000259" key="1">
    <source>
        <dbReference type="SMART" id="SM00543"/>
    </source>
</evidence>
<dbReference type="SUPFAM" id="SSF48371">
    <property type="entry name" value="ARM repeat"/>
    <property type="match status" value="1"/>
</dbReference>
<dbReference type="InterPro" id="IPR003890">
    <property type="entry name" value="MIF4G-like_typ-3"/>
</dbReference>
<gene>
    <name evidence="2" type="ORF">C0J50_0958</name>
</gene>
<dbReference type="GO" id="GO:0003743">
    <property type="term" value="F:translation initiation factor activity"/>
    <property type="evidence" value="ECO:0007669"/>
    <property type="project" value="UniProtKB-KW"/>
</dbReference>
<dbReference type="AlphaFoldDB" id="A0AAD5AAE7"/>
<organism evidence="2 3">
    <name type="scientific">Silurus asotus</name>
    <name type="common">Amur catfish</name>
    <name type="synonym">Parasilurus asotus</name>
    <dbReference type="NCBI Taxonomy" id="30991"/>
    <lineage>
        <taxon>Eukaryota</taxon>
        <taxon>Metazoa</taxon>
        <taxon>Chordata</taxon>
        <taxon>Craniata</taxon>
        <taxon>Vertebrata</taxon>
        <taxon>Euteleostomi</taxon>
        <taxon>Actinopterygii</taxon>
        <taxon>Neopterygii</taxon>
        <taxon>Teleostei</taxon>
        <taxon>Ostariophysi</taxon>
        <taxon>Siluriformes</taxon>
        <taxon>Siluridae</taxon>
        <taxon>Silurus</taxon>
    </lineage>
</organism>
<name>A0AAD5AAE7_SILAS</name>
<dbReference type="PANTHER" id="PTHR23253">
    <property type="entry name" value="EUKARYOTIC TRANSLATION INITIATION FACTOR 4 GAMMA"/>
    <property type="match status" value="1"/>
</dbReference>
<reference evidence="2" key="1">
    <citation type="submission" date="2018-07" db="EMBL/GenBank/DDBJ databases">
        <title>Comparative genomics of catfishes provides insights into carnivory and benthic adaptation.</title>
        <authorList>
            <person name="Zhang Y."/>
            <person name="Wang D."/>
            <person name="Peng Z."/>
            <person name="Zheng S."/>
            <person name="Shao F."/>
            <person name="Tao W."/>
        </authorList>
    </citation>
    <scope>NUCLEOTIDE SEQUENCE</scope>
    <source>
        <strain evidence="2">Chongqing</strain>
    </source>
</reference>
<evidence type="ECO:0000313" key="2">
    <source>
        <dbReference type="EMBL" id="KAI5612290.1"/>
    </source>
</evidence>